<dbReference type="RefSeq" id="WP_014140489.1">
    <property type="nucleotide sequence ID" value="NC_016109.1"/>
</dbReference>
<evidence type="ECO:0000313" key="3">
    <source>
        <dbReference type="Proteomes" id="UP000007076"/>
    </source>
</evidence>
<reference evidence="2 3" key="1">
    <citation type="journal article" date="2010" name="DNA Res.">
        <title>Genome sequence of Kitasatospora setae NBRC 14216T: an evolutionary snapshot of the family Streptomycetaceae.</title>
        <authorList>
            <person name="Ichikawa N."/>
            <person name="Oguchi A."/>
            <person name="Ikeda H."/>
            <person name="Ishikawa J."/>
            <person name="Kitani S."/>
            <person name="Watanabe Y."/>
            <person name="Nakamura S."/>
            <person name="Katano Y."/>
            <person name="Kishi E."/>
            <person name="Sasagawa M."/>
            <person name="Ankai A."/>
            <person name="Fukui S."/>
            <person name="Hashimoto Y."/>
            <person name="Kamata S."/>
            <person name="Otoguro M."/>
            <person name="Tanikawa S."/>
            <person name="Nihira T."/>
            <person name="Horinouchi S."/>
            <person name="Ohnishi Y."/>
            <person name="Hayakawa M."/>
            <person name="Kuzuyama T."/>
            <person name="Arisawa A."/>
            <person name="Nomoto F."/>
            <person name="Miura H."/>
            <person name="Takahashi Y."/>
            <person name="Fujita N."/>
        </authorList>
    </citation>
    <scope>NUCLEOTIDE SEQUENCE [LARGE SCALE GENOMIC DNA]</scope>
    <source>
        <strain evidence="3">ATCC 33774 / DSM 43861 / JCM 3304 / KCC A-0304 / NBRC 14216 / KM-6054</strain>
    </source>
</reference>
<dbReference type="AlphaFoldDB" id="E4NJQ0"/>
<dbReference type="HOGENOM" id="CLU_1370967_0_0_11"/>
<dbReference type="KEGG" id="ksk:KSE_74430"/>
<proteinExistence type="predicted"/>
<dbReference type="InterPro" id="IPR056108">
    <property type="entry name" value="DUF7691"/>
</dbReference>
<dbReference type="Proteomes" id="UP000007076">
    <property type="component" value="Chromosome"/>
</dbReference>
<dbReference type="EMBL" id="AP010968">
    <property type="protein sequence ID" value="BAJ33198.1"/>
    <property type="molecule type" value="Genomic_DNA"/>
</dbReference>
<gene>
    <name evidence="2" type="ordered locus">KSE_74430</name>
</gene>
<accession>E4NJQ0</accession>
<organism evidence="2 3">
    <name type="scientific">Kitasatospora setae (strain ATCC 33774 / DSM 43861 / JCM 3304 / KCC A-0304 / NBRC 14216 / KM-6054)</name>
    <name type="common">Streptomyces setae</name>
    <dbReference type="NCBI Taxonomy" id="452652"/>
    <lineage>
        <taxon>Bacteria</taxon>
        <taxon>Bacillati</taxon>
        <taxon>Actinomycetota</taxon>
        <taxon>Actinomycetes</taxon>
        <taxon>Kitasatosporales</taxon>
        <taxon>Streptomycetaceae</taxon>
        <taxon>Kitasatospora</taxon>
    </lineage>
</organism>
<dbReference type="Pfam" id="PF24740">
    <property type="entry name" value="DUF7691"/>
    <property type="match status" value="1"/>
</dbReference>
<feature type="domain" description="DUF7691" evidence="1">
    <location>
        <begin position="1"/>
        <end position="204"/>
    </location>
</feature>
<sequence>MSSSLSVFLVDPARLNALVGAADPHLLRELEERLASRLESSDRWFSSEIENGAPTAAEALRALVDGGPYSADREHAFRYGYAYEQLCSVAGWRLDNSSFSPFRGSWLDEVDQGLKALGVSAVSVSDFFYGSALPAGVPTPETYPCCDEWSHAACVTALEQFEQGRRDGLAPDLDREVAEAASQVVSWLRRAVRTPDLVVIGFFY</sequence>
<evidence type="ECO:0000313" key="2">
    <source>
        <dbReference type="EMBL" id="BAJ33198.1"/>
    </source>
</evidence>
<protein>
    <recommendedName>
        <fullName evidence="1">DUF7691 domain-containing protein</fullName>
    </recommendedName>
</protein>
<dbReference type="PATRIC" id="fig|452652.3.peg.7488"/>
<name>E4NJQ0_KITSK</name>
<keyword evidence="3" id="KW-1185">Reference proteome</keyword>
<dbReference type="eggNOG" id="ENOG50337NP">
    <property type="taxonomic scope" value="Bacteria"/>
</dbReference>
<evidence type="ECO:0000259" key="1">
    <source>
        <dbReference type="Pfam" id="PF24740"/>
    </source>
</evidence>